<dbReference type="InterPro" id="IPR025916">
    <property type="entry name" value="YdjO"/>
</dbReference>
<dbReference type="OrthoDB" id="1955171at2"/>
<name>A0A5C8NV13_9BACI</name>
<proteinExistence type="predicted"/>
<dbReference type="Pfam" id="PF14169">
    <property type="entry name" value="YdjO"/>
    <property type="match status" value="1"/>
</dbReference>
<gene>
    <name evidence="1" type="ORF">FHP05_07765</name>
</gene>
<organism evidence="1 2">
    <name type="scientific">Cerasibacillus terrae</name>
    <dbReference type="NCBI Taxonomy" id="2498845"/>
    <lineage>
        <taxon>Bacteria</taxon>
        <taxon>Bacillati</taxon>
        <taxon>Bacillota</taxon>
        <taxon>Bacilli</taxon>
        <taxon>Bacillales</taxon>
        <taxon>Bacillaceae</taxon>
        <taxon>Cerasibacillus</taxon>
    </lineage>
</organism>
<accession>A0A5C8NV13</accession>
<comment type="caution">
    <text evidence="1">The sequence shown here is derived from an EMBL/GenBank/DDBJ whole genome shotgun (WGS) entry which is preliminary data.</text>
</comment>
<dbReference type="AlphaFoldDB" id="A0A5C8NV13"/>
<keyword evidence="2" id="KW-1185">Reference proteome</keyword>
<evidence type="ECO:0000313" key="1">
    <source>
        <dbReference type="EMBL" id="TXL65027.1"/>
    </source>
</evidence>
<protein>
    <submittedName>
        <fullName evidence="1">Cold-shock protein</fullName>
    </submittedName>
</protein>
<reference evidence="1 2" key="1">
    <citation type="submission" date="2019-06" db="EMBL/GenBank/DDBJ databases">
        <title>Cerasibacillus sp. nov., isolated from maize field.</title>
        <authorList>
            <person name="Lin S.-Y."/>
            <person name="Tsai C.-F."/>
            <person name="Young C.-C."/>
        </authorList>
    </citation>
    <scope>NUCLEOTIDE SEQUENCE [LARGE SCALE GENOMIC DNA]</scope>
    <source>
        <strain evidence="1 2">CC-CFT480</strain>
    </source>
</reference>
<dbReference type="EMBL" id="VDUW01000004">
    <property type="protein sequence ID" value="TXL65027.1"/>
    <property type="molecule type" value="Genomic_DNA"/>
</dbReference>
<evidence type="ECO:0000313" key="2">
    <source>
        <dbReference type="Proteomes" id="UP000321574"/>
    </source>
</evidence>
<sequence>MAFSRRRKEPLPKVETKVWACTSDDCNGWMRESLSFKEEPKCPLCKSSMKQEIRTITELE</sequence>
<dbReference type="Proteomes" id="UP000321574">
    <property type="component" value="Unassembled WGS sequence"/>
</dbReference>
<dbReference type="RefSeq" id="WP_147666787.1">
    <property type="nucleotide sequence ID" value="NZ_VDUW01000004.1"/>
</dbReference>